<evidence type="ECO:0000259" key="4">
    <source>
        <dbReference type="Pfam" id="PF19337"/>
    </source>
</evidence>
<feature type="region of interest" description="Disordered" evidence="1">
    <location>
        <begin position="68"/>
        <end position="116"/>
    </location>
</feature>
<evidence type="ECO:0000313" key="6">
    <source>
        <dbReference type="Proteomes" id="UP000823872"/>
    </source>
</evidence>
<reference evidence="5" key="2">
    <citation type="submission" date="2025-08" db="UniProtKB">
        <authorList>
            <consortium name="Ensembl"/>
        </authorList>
    </citation>
    <scope>IDENTIFICATION</scope>
    <source>
        <strain evidence="5">breed Abyssinian</strain>
    </source>
</reference>
<feature type="domain" description="BMP and activin membrane-bound inhibitor C-terminal" evidence="4">
    <location>
        <begin position="243"/>
        <end position="379"/>
    </location>
</feature>
<dbReference type="PANTHER" id="PTHR15505">
    <property type="entry name" value="RIIA DOMAIN-CONTAINING PROTEIN 1"/>
    <property type="match status" value="1"/>
</dbReference>
<evidence type="ECO:0008006" key="7">
    <source>
        <dbReference type="Google" id="ProtNLM"/>
    </source>
</evidence>
<organism evidence="5 6">
    <name type="scientific">Felis catus</name>
    <name type="common">Cat</name>
    <name type="synonym">Felis silvestris catus</name>
    <dbReference type="NCBI Taxonomy" id="9685"/>
    <lineage>
        <taxon>Eukaryota</taxon>
        <taxon>Metazoa</taxon>
        <taxon>Chordata</taxon>
        <taxon>Craniata</taxon>
        <taxon>Vertebrata</taxon>
        <taxon>Euteleostomi</taxon>
        <taxon>Mammalia</taxon>
        <taxon>Eutheria</taxon>
        <taxon>Laurasiatheria</taxon>
        <taxon>Carnivora</taxon>
        <taxon>Feliformia</taxon>
        <taxon>Felidae</taxon>
        <taxon>Felinae</taxon>
        <taxon>Felis</taxon>
    </lineage>
</organism>
<feature type="domain" description="BMP and activin membrane-bound inhibitor N-terminal" evidence="3">
    <location>
        <begin position="123"/>
        <end position="230"/>
    </location>
</feature>
<dbReference type="Ensembl" id="ENSFCTT00005043100.1">
    <property type="protein sequence ID" value="ENSFCTP00005030655.1"/>
    <property type="gene ID" value="ENSFCTG00005015107.1"/>
</dbReference>
<proteinExistence type="predicted"/>
<dbReference type="Gene3D" id="2.10.60.10">
    <property type="entry name" value="CD59"/>
    <property type="match status" value="1"/>
</dbReference>
<keyword evidence="2" id="KW-0472">Membrane</keyword>
<dbReference type="Proteomes" id="UP000823872">
    <property type="component" value="Chromosome B4"/>
</dbReference>
<accession>A0ABI7Y8E3</accession>
<dbReference type="CDD" id="cd23576">
    <property type="entry name" value="TFP_LU_ECD_BAMBI"/>
    <property type="match status" value="1"/>
</dbReference>
<keyword evidence="2" id="KW-0812">Transmembrane</keyword>
<dbReference type="Pfam" id="PF19337">
    <property type="entry name" value="BAMBI_C"/>
    <property type="match status" value="1"/>
</dbReference>
<sequence>MIDWSLATNRTALALPGRGRGRGGVWPAPGAGRYLRRGSGPAEAGAGWSSRLAVSACARGASPLAECPANAEAGSSRGTAAPSGAEEPLAAGSGRESRLGSSAPLQPRSMLRPRPWGASMDRHSSYIFIWLQLELCAMAVLLTKGEIRCYCDAAHCVATGYMCKSELSACFSRLLDPQNTNSPLTHGCLDSLASTADVCQAKQARNHSGTTMPTLGCCHEDMCNYRGLQDVLAPPKGEASGPGNRYRHDGSRNLITKVQELTSSKELWFRAAVIAVPIAGGLILVLLIMLALRMLRSENKRLQDQRQQMLSRLHYSFHGHHSKKGQVAKLDLECMVPVSGHENCCLTCDKLRQADLGNDKILSLVHWGMYSGHGKLEFV</sequence>
<keyword evidence="6" id="KW-1185">Reference proteome</keyword>
<dbReference type="Pfam" id="PF06211">
    <property type="entry name" value="BAMBI"/>
    <property type="match status" value="1"/>
</dbReference>
<reference evidence="5" key="3">
    <citation type="submission" date="2025-09" db="UniProtKB">
        <authorList>
            <consortium name="Ensembl"/>
        </authorList>
    </citation>
    <scope>IDENTIFICATION</scope>
    <source>
        <strain evidence="5">breed Abyssinian</strain>
    </source>
</reference>
<name>A0ABI7Y8E3_FELCA</name>
<dbReference type="PANTHER" id="PTHR15505:SF1">
    <property type="entry name" value="BMP AND ACTIVIN MEMBRANE-BOUND INHIBITOR HOMOLOG"/>
    <property type="match status" value="1"/>
</dbReference>
<feature type="transmembrane region" description="Helical" evidence="2">
    <location>
        <begin position="267"/>
        <end position="292"/>
    </location>
</feature>
<dbReference type="InterPro" id="IPR045807">
    <property type="entry name" value="BAMBI_N"/>
</dbReference>
<dbReference type="InterPro" id="IPR045806">
    <property type="entry name" value="BAMBI_C"/>
</dbReference>
<keyword evidence="2" id="KW-1133">Transmembrane helix</keyword>
<dbReference type="SUPFAM" id="SSF57302">
    <property type="entry name" value="Snake toxin-like"/>
    <property type="match status" value="1"/>
</dbReference>
<evidence type="ECO:0000313" key="5">
    <source>
        <dbReference type="Ensembl" id="ENSFCTP00005030655.1"/>
    </source>
</evidence>
<dbReference type="InterPro" id="IPR045860">
    <property type="entry name" value="Snake_toxin-like_sf"/>
</dbReference>
<gene>
    <name evidence="5" type="primary">DKK1</name>
</gene>
<evidence type="ECO:0000256" key="2">
    <source>
        <dbReference type="SAM" id="Phobius"/>
    </source>
</evidence>
<evidence type="ECO:0000256" key="1">
    <source>
        <dbReference type="SAM" id="MobiDB-lite"/>
    </source>
</evidence>
<reference evidence="5 6" key="1">
    <citation type="submission" date="2021-02" db="EMBL/GenBank/DDBJ databases">
        <title>Safari Cat Assemblies.</title>
        <authorList>
            <person name="Bredemeyer K.R."/>
            <person name="Murphy W.J."/>
        </authorList>
    </citation>
    <scope>NUCLEOTIDE SEQUENCE [LARGE SCALE GENOMIC DNA]</scope>
</reference>
<dbReference type="GeneTree" id="ENSGT00940000154101"/>
<evidence type="ECO:0000259" key="3">
    <source>
        <dbReference type="Pfam" id="PF06211"/>
    </source>
</evidence>
<protein>
    <recommendedName>
        <fullName evidence="7">BMP and activin membrane-bound inhibitor homolog</fullName>
    </recommendedName>
</protein>